<sequence>MNLHRNICFLFVLLLITVAGCKNKGKAQKMNEKFNWTGTVSAPEEYPMEVYDGAIIADDFTFRFDEMWGTQNTGWGETGGVFSIDREQMDAPDSLKFTWMSLVEKKFYTGSWKLDKDKIAKLFREGYVNDLTHQKGTYNMIKVGLAPKGLVVVWLSGVGFQTEVGSYQAVDTVIKKEDAYENAKYMFDDDFIPRILADKNIMKPEIKAKIASQGYPEPNVYQVYRERFNWRPEIHLPKGGKEAVLVYQYFNGEIETRFGDELVENQYMSRAAPKSITLIWKDKAGNKNAVGVEPFNEKEIINAFKQLGNTSKIDMVITVNESNSAAAIVLKDEHDSIKIVSGKIEISENLTN</sequence>
<keyword evidence="2" id="KW-1185">Reference proteome</keyword>
<dbReference type="PROSITE" id="PS51257">
    <property type="entry name" value="PROKAR_LIPOPROTEIN"/>
    <property type="match status" value="1"/>
</dbReference>
<name>A0A4R6IHN2_9SPHI</name>
<evidence type="ECO:0000313" key="1">
    <source>
        <dbReference type="EMBL" id="TDO20715.1"/>
    </source>
</evidence>
<dbReference type="InterPro" id="IPR021326">
    <property type="entry name" value="DUF2931"/>
</dbReference>
<dbReference type="OrthoDB" id="5702951at2"/>
<accession>A0A4R6IHN2</accession>
<dbReference type="EMBL" id="SNWM01000004">
    <property type="protein sequence ID" value="TDO20715.1"/>
    <property type="molecule type" value="Genomic_DNA"/>
</dbReference>
<organism evidence="1 2">
    <name type="scientific">Pedobacter duraquae</name>
    <dbReference type="NCBI Taxonomy" id="425511"/>
    <lineage>
        <taxon>Bacteria</taxon>
        <taxon>Pseudomonadati</taxon>
        <taxon>Bacteroidota</taxon>
        <taxon>Sphingobacteriia</taxon>
        <taxon>Sphingobacteriales</taxon>
        <taxon>Sphingobacteriaceae</taxon>
        <taxon>Pedobacter</taxon>
    </lineage>
</organism>
<evidence type="ECO:0000313" key="2">
    <source>
        <dbReference type="Proteomes" id="UP000295499"/>
    </source>
</evidence>
<dbReference type="RefSeq" id="WP_133557435.1">
    <property type="nucleotide sequence ID" value="NZ_SNWM01000004.1"/>
</dbReference>
<gene>
    <name evidence="1" type="ORF">CLV32_3348</name>
</gene>
<proteinExistence type="predicted"/>
<comment type="caution">
    <text evidence="1">The sequence shown here is derived from an EMBL/GenBank/DDBJ whole genome shotgun (WGS) entry which is preliminary data.</text>
</comment>
<protein>
    <recommendedName>
        <fullName evidence="3">DUF2931 family protein</fullName>
    </recommendedName>
</protein>
<evidence type="ECO:0008006" key="3">
    <source>
        <dbReference type="Google" id="ProtNLM"/>
    </source>
</evidence>
<dbReference type="AlphaFoldDB" id="A0A4R6IHN2"/>
<dbReference type="Pfam" id="PF11153">
    <property type="entry name" value="DUF2931"/>
    <property type="match status" value="1"/>
</dbReference>
<reference evidence="1 2" key="1">
    <citation type="submission" date="2019-03" db="EMBL/GenBank/DDBJ databases">
        <title>Genomic Encyclopedia of Archaeal and Bacterial Type Strains, Phase II (KMG-II): from individual species to whole genera.</title>
        <authorList>
            <person name="Goeker M."/>
        </authorList>
    </citation>
    <scope>NUCLEOTIDE SEQUENCE [LARGE SCALE GENOMIC DNA]</scope>
    <source>
        <strain evidence="1 2">DSM 19034</strain>
    </source>
</reference>
<dbReference type="Proteomes" id="UP000295499">
    <property type="component" value="Unassembled WGS sequence"/>
</dbReference>